<dbReference type="EMBL" id="QUQM01000004">
    <property type="protein sequence ID" value="KAA8647806.1"/>
    <property type="molecule type" value="Genomic_DNA"/>
</dbReference>
<name>A0A4S3J5I8_9EURO</name>
<evidence type="ECO:0000313" key="3">
    <source>
        <dbReference type="EMBL" id="THC90186.1"/>
    </source>
</evidence>
<dbReference type="OrthoDB" id="2251794at2759"/>
<dbReference type="Proteomes" id="UP000324241">
    <property type="component" value="Unassembled WGS sequence"/>
</dbReference>
<feature type="signal peptide" evidence="1">
    <location>
        <begin position="1"/>
        <end position="18"/>
    </location>
</feature>
<dbReference type="GeneID" id="54329209"/>
<dbReference type="Proteomes" id="UP000308092">
    <property type="component" value="Unassembled WGS sequence"/>
</dbReference>
<accession>A0A4S3J5I8</accession>
<protein>
    <recommendedName>
        <fullName evidence="6">SH3b domain-containing protein</fullName>
    </recommendedName>
</protein>
<evidence type="ECO:0008006" key="6">
    <source>
        <dbReference type="Google" id="ProtNLM"/>
    </source>
</evidence>
<evidence type="ECO:0000313" key="5">
    <source>
        <dbReference type="Proteomes" id="UP000324241"/>
    </source>
</evidence>
<organism evidence="3 4">
    <name type="scientific">Aspergillus tanneri</name>
    <dbReference type="NCBI Taxonomy" id="1220188"/>
    <lineage>
        <taxon>Eukaryota</taxon>
        <taxon>Fungi</taxon>
        <taxon>Dikarya</taxon>
        <taxon>Ascomycota</taxon>
        <taxon>Pezizomycotina</taxon>
        <taxon>Eurotiomycetes</taxon>
        <taxon>Eurotiomycetidae</taxon>
        <taxon>Eurotiales</taxon>
        <taxon>Aspergillaceae</taxon>
        <taxon>Aspergillus</taxon>
        <taxon>Aspergillus subgen. Circumdati</taxon>
    </lineage>
</organism>
<dbReference type="RefSeq" id="XP_033427167.1">
    <property type="nucleotide sequence ID" value="XM_033571135.1"/>
</dbReference>
<evidence type="ECO:0000313" key="2">
    <source>
        <dbReference type="EMBL" id="KAA8647806.1"/>
    </source>
</evidence>
<evidence type="ECO:0000256" key="1">
    <source>
        <dbReference type="SAM" id="SignalP"/>
    </source>
</evidence>
<keyword evidence="4" id="KW-1185">Reference proteome</keyword>
<keyword evidence="1" id="KW-0732">Signal</keyword>
<proteinExistence type="predicted"/>
<gene>
    <name evidence="2" type="ORF">ATNIH1004_006507</name>
    <name evidence="3" type="ORF">EYZ11_010344</name>
</gene>
<reference evidence="2 5" key="2">
    <citation type="submission" date="2019-08" db="EMBL/GenBank/DDBJ databases">
        <title>The genome sequence of a newly discovered highly antifungal drug resistant Aspergillus species, Aspergillus tanneri NIH 1004.</title>
        <authorList>
            <person name="Mounaud S."/>
            <person name="Singh I."/>
            <person name="Joardar V."/>
            <person name="Pakala S."/>
            <person name="Pakala S."/>
            <person name="Venepally P."/>
            <person name="Chung J.K."/>
            <person name="Losada L."/>
            <person name="Nierman W.C."/>
        </authorList>
    </citation>
    <scope>NUCLEOTIDE SEQUENCE [LARGE SCALE GENOMIC DNA]</scope>
    <source>
        <strain evidence="2 5">NIH1004</strain>
    </source>
</reference>
<comment type="caution">
    <text evidence="3">The sequence shown here is derived from an EMBL/GenBank/DDBJ whole genome shotgun (WGS) entry which is preliminary data.</text>
</comment>
<evidence type="ECO:0000313" key="4">
    <source>
        <dbReference type="Proteomes" id="UP000308092"/>
    </source>
</evidence>
<reference evidence="3 4" key="1">
    <citation type="submission" date="2019-03" db="EMBL/GenBank/DDBJ databases">
        <title>The genome sequence of a newly discovered highly antifungal drug resistant Aspergillus species, Aspergillus tanneri NIH 1004.</title>
        <authorList>
            <person name="Mounaud S."/>
            <person name="Singh I."/>
            <person name="Joardar V."/>
            <person name="Pakala S."/>
            <person name="Pakala S."/>
            <person name="Venepally P."/>
            <person name="Hoover J."/>
            <person name="Nierman W."/>
            <person name="Chung J."/>
            <person name="Losada L."/>
        </authorList>
    </citation>
    <scope>NUCLEOTIDE SEQUENCE [LARGE SCALE GENOMIC DNA]</scope>
    <source>
        <strain evidence="3 4">NIH1004</strain>
    </source>
</reference>
<feature type="chain" id="PRO_5036122073" description="SH3b domain-containing protein" evidence="1">
    <location>
        <begin position="19"/>
        <end position="134"/>
    </location>
</feature>
<sequence>MKFSAIALAALLPATALSAAIDAEEPHTTVIELPRTTTVELPRTIIDVEARDIEKRAVKGTVVANGLRYRTCPRSSCTAVGQYAKGTRINLVCYTRENTTPVNGDKGWGKLTNGNWVALAFYKYVTWDSSLPAC</sequence>
<dbReference type="VEuPathDB" id="FungiDB:EYZ11_010344"/>
<dbReference type="EMBL" id="SOSA01000549">
    <property type="protein sequence ID" value="THC90186.1"/>
    <property type="molecule type" value="Genomic_DNA"/>
</dbReference>
<dbReference type="AlphaFoldDB" id="A0A4S3J5I8"/>